<reference evidence="2 3" key="1">
    <citation type="submission" date="2023-09" db="EMBL/GenBank/DDBJ databases">
        <title>Nesidiocoris tenuis whole genome shotgun sequence.</title>
        <authorList>
            <person name="Shibata T."/>
            <person name="Shimoda M."/>
            <person name="Kobayashi T."/>
            <person name="Uehara T."/>
        </authorList>
    </citation>
    <scope>NUCLEOTIDE SEQUENCE [LARGE SCALE GENOMIC DNA]</scope>
    <source>
        <strain evidence="2 3">Japan</strain>
    </source>
</reference>
<accession>A0ABN7AYA5</accession>
<protein>
    <submittedName>
        <fullName evidence="2">Uncharacterized protein</fullName>
    </submittedName>
</protein>
<keyword evidence="3" id="KW-1185">Reference proteome</keyword>
<name>A0ABN7AYA5_9HEMI</name>
<feature type="compositionally biased region" description="Basic and acidic residues" evidence="1">
    <location>
        <begin position="63"/>
        <end position="73"/>
    </location>
</feature>
<dbReference type="EMBL" id="AP028916">
    <property type="protein sequence ID" value="BES97153.1"/>
    <property type="molecule type" value="Genomic_DNA"/>
</dbReference>
<evidence type="ECO:0000313" key="2">
    <source>
        <dbReference type="EMBL" id="BES97153.1"/>
    </source>
</evidence>
<evidence type="ECO:0000256" key="1">
    <source>
        <dbReference type="SAM" id="MobiDB-lite"/>
    </source>
</evidence>
<dbReference type="Proteomes" id="UP001307889">
    <property type="component" value="Chromosome 8"/>
</dbReference>
<sequence>MEVVGEEFAFRDSSAAARVTQDTDEGKMLESAATAAPPPAGPLARKTARSACPRGPPLLQDQDFLRLRPSEDL</sequence>
<organism evidence="2 3">
    <name type="scientific">Nesidiocoris tenuis</name>
    <dbReference type="NCBI Taxonomy" id="355587"/>
    <lineage>
        <taxon>Eukaryota</taxon>
        <taxon>Metazoa</taxon>
        <taxon>Ecdysozoa</taxon>
        <taxon>Arthropoda</taxon>
        <taxon>Hexapoda</taxon>
        <taxon>Insecta</taxon>
        <taxon>Pterygota</taxon>
        <taxon>Neoptera</taxon>
        <taxon>Paraneoptera</taxon>
        <taxon>Hemiptera</taxon>
        <taxon>Heteroptera</taxon>
        <taxon>Panheteroptera</taxon>
        <taxon>Cimicomorpha</taxon>
        <taxon>Miridae</taxon>
        <taxon>Dicyphina</taxon>
        <taxon>Nesidiocoris</taxon>
    </lineage>
</organism>
<gene>
    <name evidence="2" type="ORF">NTJ_09967</name>
</gene>
<evidence type="ECO:0000313" key="3">
    <source>
        <dbReference type="Proteomes" id="UP001307889"/>
    </source>
</evidence>
<proteinExistence type="predicted"/>
<feature type="region of interest" description="Disordered" evidence="1">
    <location>
        <begin position="1"/>
        <end position="73"/>
    </location>
</feature>